<feature type="transmembrane region" description="Helical" evidence="1">
    <location>
        <begin position="12"/>
        <end position="29"/>
    </location>
</feature>
<gene>
    <name evidence="2" type="ORF">J2Z42_001086</name>
</gene>
<name>A0ABS4KSQ2_9CLOT</name>
<sequence length="169" mass="19365">MDNNLNKSKYMATGGLLTGVGIILVYLSGIVPVNKMYILAVASFIIPLSILTTNLKNTISLYISTSILSLLICGIKFTVIAYILFFGLYGLVKFYIERIRKLFIEIILKLAFFNICTITLLYIYKLFFPGLFNIKYNIYLVIIGLQIVFLIYDYLLTLIINFINRKLNK</sequence>
<organism evidence="2 3">
    <name type="scientific">Clostridium algifaecis</name>
    <dbReference type="NCBI Taxonomy" id="1472040"/>
    <lineage>
        <taxon>Bacteria</taxon>
        <taxon>Bacillati</taxon>
        <taxon>Bacillota</taxon>
        <taxon>Clostridia</taxon>
        <taxon>Eubacteriales</taxon>
        <taxon>Clostridiaceae</taxon>
        <taxon>Clostridium</taxon>
    </lineage>
</organism>
<evidence type="ECO:0000313" key="3">
    <source>
        <dbReference type="Proteomes" id="UP001519307"/>
    </source>
</evidence>
<feature type="transmembrane region" description="Helical" evidence="1">
    <location>
        <begin position="102"/>
        <end position="124"/>
    </location>
</feature>
<feature type="transmembrane region" description="Helical" evidence="1">
    <location>
        <begin position="36"/>
        <end position="55"/>
    </location>
</feature>
<evidence type="ECO:0000313" key="2">
    <source>
        <dbReference type="EMBL" id="MBP2032421.1"/>
    </source>
</evidence>
<dbReference type="RefSeq" id="WP_209701589.1">
    <property type="nucleotide sequence ID" value="NZ_JAGGLM010000004.1"/>
</dbReference>
<reference evidence="2 3" key="1">
    <citation type="submission" date="2021-03" db="EMBL/GenBank/DDBJ databases">
        <title>Genomic Encyclopedia of Type Strains, Phase IV (KMG-IV): sequencing the most valuable type-strain genomes for metagenomic binning, comparative biology and taxonomic classification.</title>
        <authorList>
            <person name="Goeker M."/>
        </authorList>
    </citation>
    <scope>NUCLEOTIDE SEQUENCE [LARGE SCALE GENOMIC DNA]</scope>
    <source>
        <strain evidence="2 3">DSM 28783</strain>
    </source>
</reference>
<feature type="transmembrane region" description="Helical" evidence="1">
    <location>
        <begin position="67"/>
        <end position="90"/>
    </location>
</feature>
<keyword evidence="1" id="KW-0472">Membrane</keyword>
<dbReference type="EMBL" id="JAGGLM010000004">
    <property type="protein sequence ID" value="MBP2032421.1"/>
    <property type="molecule type" value="Genomic_DNA"/>
</dbReference>
<keyword evidence="1" id="KW-0812">Transmembrane</keyword>
<accession>A0ABS4KSQ2</accession>
<keyword evidence="1" id="KW-1133">Transmembrane helix</keyword>
<evidence type="ECO:0000256" key="1">
    <source>
        <dbReference type="SAM" id="Phobius"/>
    </source>
</evidence>
<evidence type="ECO:0008006" key="4">
    <source>
        <dbReference type="Google" id="ProtNLM"/>
    </source>
</evidence>
<proteinExistence type="predicted"/>
<protein>
    <recommendedName>
        <fullName evidence="4">DUF2232 domain-containing protein</fullName>
    </recommendedName>
</protein>
<feature type="transmembrane region" description="Helical" evidence="1">
    <location>
        <begin position="136"/>
        <end position="163"/>
    </location>
</feature>
<comment type="caution">
    <text evidence="2">The sequence shown here is derived from an EMBL/GenBank/DDBJ whole genome shotgun (WGS) entry which is preliminary data.</text>
</comment>
<dbReference type="Proteomes" id="UP001519307">
    <property type="component" value="Unassembled WGS sequence"/>
</dbReference>
<keyword evidence="3" id="KW-1185">Reference proteome</keyword>